<proteinExistence type="predicted"/>
<protein>
    <submittedName>
        <fullName evidence="1">Uncharacterized protein</fullName>
    </submittedName>
</protein>
<keyword evidence="2" id="KW-1185">Reference proteome</keyword>
<reference evidence="2" key="1">
    <citation type="journal article" date="2019" name="Int. J. Syst. Evol. Microbiol.">
        <title>The Global Catalogue of Microorganisms (GCM) 10K type strain sequencing project: providing services to taxonomists for standard genome sequencing and annotation.</title>
        <authorList>
            <consortium name="The Broad Institute Genomics Platform"/>
            <consortium name="The Broad Institute Genome Sequencing Center for Infectious Disease"/>
            <person name="Wu L."/>
            <person name="Ma J."/>
        </authorList>
    </citation>
    <scope>NUCLEOTIDE SEQUENCE [LARGE SCALE GENOMIC DNA]</scope>
    <source>
        <strain evidence="2">JCM 16956</strain>
    </source>
</reference>
<organism evidence="1 2">
    <name type="scientific">Streptomyces gulbargensis</name>
    <dbReference type="NCBI Taxonomy" id="364901"/>
    <lineage>
        <taxon>Bacteria</taxon>
        <taxon>Bacillati</taxon>
        <taxon>Actinomycetota</taxon>
        <taxon>Actinomycetes</taxon>
        <taxon>Kitasatosporales</taxon>
        <taxon>Streptomycetaceae</taxon>
        <taxon>Streptomyces</taxon>
    </lineage>
</organism>
<evidence type="ECO:0000313" key="2">
    <source>
        <dbReference type="Proteomes" id="UP001501000"/>
    </source>
</evidence>
<dbReference type="EMBL" id="BAABAJ010000006">
    <property type="protein sequence ID" value="GAA3914575.1"/>
    <property type="molecule type" value="Genomic_DNA"/>
</dbReference>
<dbReference type="Proteomes" id="UP001501000">
    <property type="component" value="Unassembled WGS sequence"/>
</dbReference>
<gene>
    <name evidence="1" type="ORF">GCM10022244_25470</name>
</gene>
<comment type="caution">
    <text evidence="1">The sequence shown here is derived from an EMBL/GenBank/DDBJ whole genome shotgun (WGS) entry which is preliminary data.</text>
</comment>
<name>A0ABP7M8I6_9ACTN</name>
<evidence type="ECO:0000313" key="1">
    <source>
        <dbReference type="EMBL" id="GAA3914575.1"/>
    </source>
</evidence>
<sequence>MGVGGGDVRVGEHGPVGQPRAQARVEFGHGPGVRRPGPAVPGVPLPAVPVPLVKIPLVKIVHRSSVALGAIGVNPPGRALRHLFVPGPAGAE</sequence>
<accession>A0ABP7M8I6</accession>